<protein>
    <submittedName>
        <fullName evidence="1">Uncharacterized protein</fullName>
    </submittedName>
</protein>
<sequence length="80" mass="8699">MHSPVSVVHFEKEGKSCEKIGGSHADVRAADGALLRDGKRQRGLLHVYLPGALGGGTWRFQGQQDLGRPDPRLLCHTGRL</sequence>
<dbReference type="EMBL" id="VSSQ01130900">
    <property type="protein sequence ID" value="MPN58340.1"/>
    <property type="molecule type" value="Genomic_DNA"/>
</dbReference>
<reference evidence="1" key="1">
    <citation type="submission" date="2019-08" db="EMBL/GenBank/DDBJ databases">
        <authorList>
            <person name="Kucharzyk K."/>
            <person name="Murdoch R.W."/>
            <person name="Higgins S."/>
            <person name="Loffler F."/>
        </authorList>
    </citation>
    <scope>NUCLEOTIDE SEQUENCE</scope>
</reference>
<organism evidence="1">
    <name type="scientific">bioreactor metagenome</name>
    <dbReference type="NCBI Taxonomy" id="1076179"/>
    <lineage>
        <taxon>unclassified sequences</taxon>
        <taxon>metagenomes</taxon>
        <taxon>ecological metagenomes</taxon>
    </lineage>
</organism>
<evidence type="ECO:0000313" key="1">
    <source>
        <dbReference type="EMBL" id="MPN58340.1"/>
    </source>
</evidence>
<proteinExistence type="predicted"/>
<name>A0A645J5C8_9ZZZZ</name>
<gene>
    <name evidence="1" type="ORF">SDC9_206044</name>
</gene>
<comment type="caution">
    <text evidence="1">The sequence shown here is derived from an EMBL/GenBank/DDBJ whole genome shotgun (WGS) entry which is preliminary data.</text>
</comment>
<accession>A0A645J5C8</accession>
<dbReference type="AlphaFoldDB" id="A0A645J5C8"/>